<dbReference type="PANTHER" id="PTHR11956">
    <property type="entry name" value="ARGINYL-TRNA SYNTHETASE"/>
    <property type="match status" value="1"/>
</dbReference>
<dbReference type="GO" id="GO:0005524">
    <property type="term" value="F:ATP binding"/>
    <property type="evidence" value="ECO:0007669"/>
    <property type="project" value="UniProtKB-UniRule"/>
</dbReference>
<evidence type="ECO:0000313" key="13">
    <source>
        <dbReference type="EMBL" id="SHH14472.1"/>
    </source>
</evidence>
<accession>A0A1M5QK30</accession>
<dbReference type="Pfam" id="PF00750">
    <property type="entry name" value="tRNA-synt_1d"/>
    <property type="match status" value="1"/>
</dbReference>
<evidence type="ECO:0000256" key="5">
    <source>
        <dbReference type="ARBA" id="ARBA00022840"/>
    </source>
</evidence>
<keyword evidence="5 9" id="KW-0067">ATP-binding</keyword>
<dbReference type="EC" id="6.1.1.19" evidence="9"/>
<keyword evidence="6 9" id="KW-0648">Protein biosynthesis</keyword>
<dbReference type="RefSeq" id="WP_073135298.1">
    <property type="nucleotide sequence ID" value="NZ_FQWQ01000002.1"/>
</dbReference>
<dbReference type="InterPro" id="IPR005148">
    <property type="entry name" value="Arg-tRNA-synth_N"/>
</dbReference>
<dbReference type="Gene3D" id="3.30.1360.70">
    <property type="entry name" value="Arginyl tRNA synthetase N-terminal domain"/>
    <property type="match status" value="1"/>
</dbReference>
<dbReference type="InterPro" id="IPR001278">
    <property type="entry name" value="Arg-tRNA-ligase"/>
</dbReference>
<dbReference type="SUPFAM" id="SSF55190">
    <property type="entry name" value="Arginyl-tRNA synthetase (ArgRS), N-terminal 'additional' domain"/>
    <property type="match status" value="1"/>
</dbReference>
<evidence type="ECO:0000313" key="14">
    <source>
        <dbReference type="Proteomes" id="UP000184212"/>
    </source>
</evidence>
<organism evidence="13 14">
    <name type="scientific">Chryseolinea serpens</name>
    <dbReference type="NCBI Taxonomy" id="947013"/>
    <lineage>
        <taxon>Bacteria</taxon>
        <taxon>Pseudomonadati</taxon>
        <taxon>Bacteroidota</taxon>
        <taxon>Cytophagia</taxon>
        <taxon>Cytophagales</taxon>
        <taxon>Fulvivirgaceae</taxon>
        <taxon>Chryseolinea</taxon>
    </lineage>
</organism>
<evidence type="ECO:0000256" key="2">
    <source>
        <dbReference type="ARBA" id="ARBA00022490"/>
    </source>
</evidence>
<dbReference type="Pfam" id="PF05746">
    <property type="entry name" value="DALR_1"/>
    <property type="match status" value="1"/>
</dbReference>
<keyword evidence="14" id="KW-1185">Reference proteome</keyword>
<dbReference type="HAMAP" id="MF_00123">
    <property type="entry name" value="Arg_tRNA_synth"/>
    <property type="match status" value="1"/>
</dbReference>
<feature type="domain" description="DALR anticodon binding" evidence="11">
    <location>
        <begin position="475"/>
        <end position="595"/>
    </location>
</feature>
<dbReference type="AlphaFoldDB" id="A0A1M5QK30"/>
<dbReference type="SUPFAM" id="SSF52374">
    <property type="entry name" value="Nucleotidylyl transferase"/>
    <property type="match status" value="1"/>
</dbReference>
<comment type="subunit">
    <text evidence="9">Monomer.</text>
</comment>
<dbReference type="GO" id="GO:0004814">
    <property type="term" value="F:arginine-tRNA ligase activity"/>
    <property type="evidence" value="ECO:0007669"/>
    <property type="project" value="UniProtKB-UniRule"/>
</dbReference>
<comment type="subcellular location">
    <subcellularLocation>
        <location evidence="9">Cytoplasm</location>
    </subcellularLocation>
</comment>
<dbReference type="InterPro" id="IPR035684">
    <property type="entry name" value="ArgRS_core"/>
</dbReference>
<proteinExistence type="inferred from homology"/>
<dbReference type="SMART" id="SM00836">
    <property type="entry name" value="DALR_1"/>
    <property type="match status" value="1"/>
</dbReference>
<dbReference type="FunFam" id="3.40.50.620:FF:000125">
    <property type="entry name" value="Arginine--tRNA ligase"/>
    <property type="match status" value="1"/>
</dbReference>
<keyword evidence="2 9" id="KW-0963">Cytoplasm</keyword>
<keyword evidence="4 9" id="KW-0547">Nucleotide-binding</keyword>
<dbReference type="InterPro" id="IPR009080">
    <property type="entry name" value="tRNAsynth_Ia_anticodon-bd"/>
</dbReference>
<dbReference type="PANTHER" id="PTHR11956:SF5">
    <property type="entry name" value="ARGININE--TRNA LIGASE, CYTOPLASMIC"/>
    <property type="match status" value="1"/>
</dbReference>
<dbReference type="Gene3D" id="1.10.730.10">
    <property type="entry name" value="Isoleucyl-tRNA Synthetase, Domain 1"/>
    <property type="match status" value="1"/>
</dbReference>
<evidence type="ECO:0000256" key="1">
    <source>
        <dbReference type="ARBA" id="ARBA00005594"/>
    </source>
</evidence>
<evidence type="ECO:0000256" key="8">
    <source>
        <dbReference type="ARBA" id="ARBA00049339"/>
    </source>
</evidence>
<evidence type="ECO:0000256" key="10">
    <source>
        <dbReference type="RuleBase" id="RU363038"/>
    </source>
</evidence>
<comment type="catalytic activity">
    <reaction evidence="8 9">
        <text>tRNA(Arg) + L-arginine + ATP = L-arginyl-tRNA(Arg) + AMP + diphosphate</text>
        <dbReference type="Rhea" id="RHEA:20301"/>
        <dbReference type="Rhea" id="RHEA-COMP:9658"/>
        <dbReference type="Rhea" id="RHEA-COMP:9673"/>
        <dbReference type="ChEBI" id="CHEBI:30616"/>
        <dbReference type="ChEBI" id="CHEBI:32682"/>
        <dbReference type="ChEBI" id="CHEBI:33019"/>
        <dbReference type="ChEBI" id="CHEBI:78442"/>
        <dbReference type="ChEBI" id="CHEBI:78513"/>
        <dbReference type="ChEBI" id="CHEBI:456215"/>
        <dbReference type="EC" id="6.1.1.19"/>
    </reaction>
</comment>
<dbReference type="PRINTS" id="PR01038">
    <property type="entry name" value="TRNASYNTHARG"/>
</dbReference>
<evidence type="ECO:0000256" key="9">
    <source>
        <dbReference type="HAMAP-Rule" id="MF_00123"/>
    </source>
</evidence>
<dbReference type="SUPFAM" id="SSF47323">
    <property type="entry name" value="Anticodon-binding domain of a subclass of class I aminoacyl-tRNA synthetases"/>
    <property type="match status" value="1"/>
</dbReference>
<name>A0A1M5QK30_9BACT</name>
<keyword evidence="7 9" id="KW-0030">Aminoacyl-tRNA synthetase</keyword>
<evidence type="ECO:0000256" key="6">
    <source>
        <dbReference type="ARBA" id="ARBA00022917"/>
    </source>
</evidence>
<dbReference type="Gene3D" id="3.40.50.620">
    <property type="entry name" value="HUPs"/>
    <property type="match status" value="1"/>
</dbReference>
<evidence type="ECO:0000259" key="12">
    <source>
        <dbReference type="SMART" id="SM01016"/>
    </source>
</evidence>
<dbReference type="SMART" id="SM01016">
    <property type="entry name" value="Arg_tRNA_synt_N"/>
    <property type="match status" value="1"/>
</dbReference>
<gene>
    <name evidence="9" type="primary">argS</name>
    <name evidence="13" type="ORF">SAMN04488109_2866</name>
</gene>
<feature type="domain" description="Arginyl tRNA synthetase N-terminal" evidence="12">
    <location>
        <begin position="5"/>
        <end position="86"/>
    </location>
</feature>
<evidence type="ECO:0000256" key="7">
    <source>
        <dbReference type="ARBA" id="ARBA00023146"/>
    </source>
</evidence>
<evidence type="ECO:0000259" key="11">
    <source>
        <dbReference type="SMART" id="SM00836"/>
    </source>
</evidence>
<feature type="short sequence motif" description="'HIGH' region" evidence="9">
    <location>
        <begin position="121"/>
        <end position="131"/>
    </location>
</feature>
<dbReference type="PROSITE" id="PS00178">
    <property type="entry name" value="AA_TRNA_LIGASE_I"/>
    <property type="match status" value="1"/>
</dbReference>
<reference evidence="13 14" key="1">
    <citation type="submission" date="2016-11" db="EMBL/GenBank/DDBJ databases">
        <authorList>
            <person name="Jaros S."/>
            <person name="Januszkiewicz K."/>
            <person name="Wedrychowicz H."/>
        </authorList>
    </citation>
    <scope>NUCLEOTIDE SEQUENCE [LARGE SCALE GENOMIC DNA]</scope>
    <source>
        <strain evidence="13 14">DSM 24574</strain>
    </source>
</reference>
<keyword evidence="3 9" id="KW-0436">Ligase</keyword>
<dbReference type="InterPro" id="IPR008909">
    <property type="entry name" value="DALR_anticod-bd"/>
</dbReference>
<protein>
    <recommendedName>
        <fullName evidence="9">Arginine--tRNA ligase</fullName>
        <ecNumber evidence="9">6.1.1.19</ecNumber>
    </recommendedName>
    <alternativeName>
        <fullName evidence="9">Arginyl-tRNA synthetase</fullName>
        <shortName evidence="9">ArgRS</shortName>
    </alternativeName>
</protein>
<dbReference type="InterPro" id="IPR001412">
    <property type="entry name" value="aa-tRNA-synth_I_CS"/>
</dbReference>
<dbReference type="STRING" id="947013.SAMN04488109_2866"/>
<evidence type="ECO:0000256" key="4">
    <source>
        <dbReference type="ARBA" id="ARBA00022741"/>
    </source>
</evidence>
<comment type="similarity">
    <text evidence="1 9 10">Belongs to the class-I aminoacyl-tRNA synthetase family.</text>
</comment>
<dbReference type="EMBL" id="FQWQ01000002">
    <property type="protein sequence ID" value="SHH14472.1"/>
    <property type="molecule type" value="Genomic_DNA"/>
</dbReference>
<dbReference type="OrthoDB" id="9805987at2"/>
<dbReference type="GO" id="GO:0006420">
    <property type="term" value="P:arginyl-tRNA aminoacylation"/>
    <property type="evidence" value="ECO:0007669"/>
    <property type="project" value="UniProtKB-UniRule"/>
</dbReference>
<dbReference type="InterPro" id="IPR036695">
    <property type="entry name" value="Arg-tRNA-synth_N_sf"/>
</dbReference>
<evidence type="ECO:0000256" key="3">
    <source>
        <dbReference type="ARBA" id="ARBA00022598"/>
    </source>
</evidence>
<dbReference type="InterPro" id="IPR014729">
    <property type="entry name" value="Rossmann-like_a/b/a_fold"/>
</dbReference>
<sequence length="595" mass="67708">MNLDSTLRTEIQKALTALFNQTVEAVQLQPTNQEFEGSHTLVCFPLTKLSRKGPEETARLVGDYLVQHSGVVSRFNVVKGFLNLVLNDRVWLDVFQSIFVNPNYGQLSPNGEEIMIEYSSPNTNKPLHLGHLRNNFLGYSVAEIYKANGYKVHKVQIINDRGIHICKSMAAWQLYGQGENPENTGMKGDHLVGKYYVEFDKKYKAEIADLIGQGMSEEEAGKKAPIMQLAVELLRKWEQRDPETVALWKTMNGWVYSGFDATYKRMGVDFEKLYYESDTYLLGKEEVLKGVEKGVFFKKEDGSVWVDLTADGLDQKVLLRSDGTSVYMTQDIGTAILRFTDFPKIMGQVYTVGNEQEYHFKVLFLILQKLGFDWAKRCFHLSYGMVDLPTGKMKSREGTVVDADDLMQEMVDEAEKQTRELGKVDEITEEEALKLFEMIGLGALKFFLLKVDPKKRMLFDPNESIQLQGFTGPFIQYTHARIRAIIRKAESMDIVCTEADLKQVDALEPAERDALNVLSLFESRVKEAAREYSPAVIANYAFDLAKEYNKFYQNIPIFNETNPARLRFRIAFSKATADAIKKAMNLLGIAVPEKM</sequence>
<dbReference type="NCBIfam" id="TIGR00456">
    <property type="entry name" value="argS"/>
    <property type="match status" value="1"/>
</dbReference>
<dbReference type="GO" id="GO:0005737">
    <property type="term" value="C:cytoplasm"/>
    <property type="evidence" value="ECO:0007669"/>
    <property type="project" value="UniProtKB-SubCell"/>
</dbReference>
<dbReference type="Proteomes" id="UP000184212">
    <property type="component" value="Unassembled WGS sequence"/>
</dbReference>
<dbReference type="Pfam" id="PF03485">
    <property type="entry name" value="Arg_tRNA_synt_N"/>
    <property type="match status" value="1"/>
</dbReference>